<name>A0ABS2QPQ2_9BACI</name>
<dbReference type="Proteomes" id="UP000823486">
    <property type="component" value="Unassembled WGS sequence"/>
</dbReference>
<sequence length="102" mass="11709">MEVWREEQLAAAIDSGQPFCFYLFTPLCGTCHVASKILDVTEKLMPQFMMGKADLNYMPEIAETYQIESVPCLLLFTNGELQKKIYAFKSVPYIYEILKKLA</sequence>
<accession>A0ABS2QPQ2</accession>
<keyword evidence="3" id="KW-1185">Reference proteome</keyword>
<organism evidence="2 3">
    <name type="scientific">Peribacillus deserti</name>
    <dbReference type="NCBI Taxonomy" id="673318"/>
    <lineage>
        <taxon>Bacteria</taxon>
        <taxon>Bacillati</taxon>
        <taxon>Bacillota</taxon>
        <taxon>Bacilli</taxon>
        <taxon>Bacillales</taxon>
        <taxon>Bacillaceae</taxon>
        <taxon>Peribacillus</taxon>
    </lineage>
</organism>
<feature type="domain" description="Thioredoxin" evidence="1">
    <location>
        <begin position="14"/>
        <end position="87"/>
    </location>
</feature>
<dbReference type="EMBL" id="JAFBFI010000024">
    <property type="protein sequence ID" value="MBM7694448.1"/>
    <property type="molecule type" value="Genomic_DNA"/>
</dbReference>
<evidence type="ECO:0000313" key="3">
    <source>
        <dbReference type="Proteomes" id="UP000823486"/>
    </source>
</evidence>
<dbReference type="Gene3D" id="3.40.30.10">
    <property type="entry name" value="Glutaredoxin"/>
    <property type="match status" value="1"/>
</dbReference>
<gene>
    <name evidence="2" type="ORF">JOC77_003909</name>
</gene>
<proteinExistence type="predicted"/>
<dbReference type="CDD" id="cd02947">
    <property type="entry name" value="TRX_family"/>
    <property type="match status" value="1"/>
</dbReference>
<dbReference type="Pfam" id="PF00085">
    <property type="entry name" value="Thioredoxin"/>
    <property type="match status" value="1"/>
</dbReference>
<protein>
    <submittedName>
        <fullName evidence="2">Thioredoxin-like negative regulator of GroEL</fullName>
    </submittedName>
</protein>
<dbReference type="SUPFAM" id="SSF52833">
    <property type="entry name" value="Thioredoxin-like"/>
    <property type="match status" value="1"/>
</dbReference>
<dbReference type="InterPro" id="IPR036249">
    <property type="entry name" value="Thioredoxin-like_sf"/>
</dbReference>
<reference evidence="2 3" key="1">
    <citation type="submission" date="2021-01" db="EMBL/GenBank/DDBJ databases">
        <title>Genomic Encyclopedia of Type Strains, Phase IV (KMG-IV): sequencing the most valuable type-strain genomes for metagenomic binning, comparative biology and taxonomic classification.</title>
        <authorList>
            <person name="Goeker M."/>
        </authorList>
    </citation>
    <scope>NUCLEOTIDE SEQUENCE [LARGE SCALE GENOMIC DNA]</scope>
    <source>
        <strain evidence="2 3">DSM 105482</strain>
    </source>
</reference>
<evidence type="ECO:0000313" key="2">
    <source>
        <dbReference type="EMBL" id="MBM7694448.1"/>
    </source>
</evidence>
<comment type="caution">
    <text evidence="2">The sequence shown here is derived from an EMBL/GenBank/DDBJ whole genome shotgun (WGS) entry which is preliminary data.</text>
</comment>
<dbReference type="InterPro" id="IPR013766">
    <property type="entry name" value="Thioredoxin_domain"/>
</dbReference>
<evidence type="ECO:0000259" key="1">
    <source>
        <dbReference type="Pfam" id="PF00085"/>
    </source>
</evidence>
<dbReference type="RefSeq" id="WP_204546909.1">
    <property type="nucleotide sequence ID" value="NZ_JAFBFI010000024.1"/>
</dbReference>